<sequence length="491" mass="54269">MLSGWRLTVSKCFLIPQRYVLGLMGFIAVINAYLMRVVLSVAITEMVVPIKIADHSDGDTCPDPAAVLNKNATISSDQYLYAWSEQTQGLVLSSFYWGYVLTHLPGGILAERFGGKYSLGLGILSTALFTLLTPVVVKAGDWQWLIVLRVFVGFGEGTTFPALNALLSKWVPLSERATLGTLVYSGAQMGNVIGNAASGIIIHSTKSWESVFYVFGGIGVVWFAFWVVLCYSEPNTHPFISDDEKKFLEKELKDVWKSRRATPWKAMLTSVPLWALVVAQLGHDWGLFTMVSDLPKYMKSVLKFNVRESGILASLPYLVMWIVSMISGRLCDYLVVNGYMRITFARKFFTTLASLGPGIFILAASYAGCDRTMTVAFFTLGMAFMGFFYCGMKVNALDLSPNFAGTLMAIVNGLGAFSGMVTPYLAGALTEDQTLSQWRLVFWITLGVFLVTNGVFVAFGSGETQWWNSGEKPSDDVENDTKDRYVMKETL</sequence>
<evidence type="ECO:0000256" key="1">
    <source>
        <dbReference type="ARBA" id="ARBA00004141"/>
    </source>
</evidence>
<feature type="transmembrane region" description="Helical" evidence="7">
    <location>
        <begin position="373"/>
        <end position="391"/>
    </location>
</feature>
<organism evidence="9">
    <name type="scientific">Photinus pyralis</name>
    <name type="common">Common eastern firefly</name>
    <name type="synonym">Lampyris pyralis</name>
    <dbReference type="NCBI Taxonomy" id="7054"/>
    <lineage>
        <taxon>Eukaryota</taxon>
        <taxon>Metazoa</taxon>
        <taxon>Ecdysozoa</taxon>
        <taxon>Arthropoda</taxon>
        <taxon>Hexapoda</taxon>
        <taxon>Insecta</taxon>
        <taxon>Pterygota</taxon>
        <taxon>Neoptera</taxon>
        <taxon>Endopterygota</taxon>
        <taxon>Coleoptera</taxon>
        <taxon>Polyphaga</taxon>
        <taxon>Elateriformia</taxon>
        <taxon>Elateroidea</taxon>
        <taxon>Lampyridae</taxon>
        <taxon>Lampyrinae</taxon>
        <taxon>Photinus</taxon>
    </lineage>
</organism>
<evidence type="ECO:0000256" key="2">
    <source>
        <dbReference type="ARBA" id="ARBA00022448"/>
    </source>
</evidence>
<name>A0A1Y1KCZ6_PHOPY</name>
<feature type="transmembrane region" description="Helical" evidence="7">
    <location>
        <begin position="266"/>
        <end position="291"/>
    </location>
</feature>
<dbReference type="InterPro" id="IPR036259">
    <property type="entry name" value="MFS_trans_sf"/>
</dbReference>
<feature type="transmembrane region" description="Helical" evidence="7">
    <location>
        <begin position="348"/>
        <end position="367"/>
    </location>
</feature>
<evidence type="ECO:0000256" key="5">
    <source>
        <dbReference type="ARBA" id="ARBA00022989"/>
    </source>
</evidence>
<dbReference type="FunFam" id="1.20.1250.20:FF:000003">
    <property type="entry name" value="Solute carrier family 17 member 3"/>
    <property type="match status" value="1"/>
</dbReference>
<evidence type="ECO:0000256" key="3">
    <source>
        <dbReference type="ARBA" id="ARBA00022692"/>
    </source>
</evidence>
<feature type="transmembrane region" description="Helical" evidence="7">
    <location>
        <begin position="90"/>
        <end position="110"/>
    </location>
</feature>
<feature type="transmembrane region" description="Helical" evidence="7">
    <location>
        <begin position="311"/>
        <end position="336"/>
    </location>
</feature>
<dbReference type="EMBL" id="GEZM01088379">
    <property type="protein sequence ID" value="JAV58231.1"/>
    <property type="molecule type" value="Transcribed_RNA"/>
</dbReference>
<keyword evidence="2" id="KW-0813">Transport</keyword>
<dbReference type="InterPro" id="IPR011701">
    <property type="entry name" value="MFS"/>
</dbReference>
<keyword evidence="5 7" id="KW-1133">Transmembrane helix</keyword>
<keyword evidence="6 7" id="KW-0472">Membrane</keyword>
<keyword evidence="4" id="KW-0769">Symport</keyword>
<reference evidence="9" key="1">
    <citation type="journal article" date="2016" name="Sci. Rep.">
        <title>Molecular characterization of firefly nuptial gifts: a multi-omics approach sheds light on postcopulatory sexual selection.</title>
        <authorList>
            <person name="Al-Wathiqui N."/>
            <person name="Fallon T.R."/>
            <person name="South A."/>
            <person name="Weng J.K."/>
            <person name="Lewis S.M."/>
        </authorList>
    </citation>
    <scope>NUCLEOTIDE SEQUENCE</scope>
</reference>
<feature type="transmembrane region" description="Helical" evidence="7">
    <location>
        <begin position="142"/>
        <end position="167"/>
    </location>
</feature>
<dbReference type="AlphaFoldDB" id="A0A1Y1KCZ6"/>
<dbReference type="PANTHER" id="PTHR11662:SF415">
    <property type="entry name" value="AT30085P-RELATED"/>
    <property type="match status" value="1"/>
</dbReference>
<evidence type="ECO:0000313" key="9">
    <source>
        <dbReference type="EMBL" id="JAV58231.1"/>
    </source>
</evidence>
<dbReference type="Gene3D" id="1.20.1250.20">
    <property type="entry name" value="MFS general substrate transporter like domains"/>
    <property type="match status" value="2"/>
</dbReference>
<evidence type="ECO:0000256" key="4">
    <source>
        <dbReference type="ARBA" id="ARBA00022847"/>
    </source>
</evidence>
<dbReference type="PANTHER" id="PTHR11662">
    <property type="entry name" value="SOLUTE CARRIER FAMILY 17"/>
    <property type="match status" value="1"/>
</dbReference>
<keyword evidence="3 7" id="KW-0812">Transmembrane</keyword>
<feature type="transmembrane region" description="Helical" evidence="7">
    <location>
        <begin position="403"/>
        <end position="426"/>
    </location>
</feature>
<dbReference type="CDD" id="cd17318">
    <property type="entry name" value="MFS_SLC17"/>
    <property type="match status" value="1"/>
</dbReference>
<protein>
    <recommendedName>
        <fullName evidence="8">Major facilitator superfamily (MFS) profile domain-containing protein</fullName>
    </recommendedName>
</protein>
<dbReference type="InterPro" id="IPR020846">
    <property type="entry name" value="MFS_dom"/>
</dbReference>
<feature type="transmembrane region" description="Helical" evidence="7">
    <location>
        <begin position="179"/>
        <end position="204"/>
    </location>
</feature>
<dbReference type="GO" id="GO:0016020">
    <property type="term" value="C:membrane"/>
    <property type="evidence" value="ECO:0007669"/>
    <property type="project" value="UniProtKB-SubCell"/>
</dbReference>
<dbReference type="GO" id="GO:0006820">
    <property type="term" value="P:monoatomic anion transport"/>
    <property type="evidence" value="ECO:0007669"/>
    <property type="project" value="TreeGrafter"/>
</dbReference>
<evidence type="ECO:0000256" key="7">
    <source>
        <dbReference type="SAM" id="Phobius"/>
    </source>
</evidence>
<evidence type="ECO:0000256" key="6">
    <source>
        <dbReference type="ARBA" id="ARBA00023136"/>
    </source>
</evidence>
<dbReference type="PROSITE" id="PS50850">
    <property type="entry name" value="MFS"/>
    <property type="match status" value="1"/>
</dbReference>
<dbReference type="GO" id="GO:0015293">
    <property type="term" value="F:symporter activity"/>
    <property type="evidence" value="ECO:0007669"/>
    <property type="project" value="UniProtKB-KW"/>
</dbReference>
<feature type="transmembrane region" description="Helical" evidence="7">
    <location>
        <begin position="210"/>
        <end position="231"/>
    </location>
</feature>
<feature type="transmembrane region" description="Helical" evidence="7">
    <location>
        <begin position="438"/>
        <end position="459"/>
    </location>
</feature>
<dbReference type="InterPro" id="IPR050382">
    <property type="entry name" value="MFS_Na/Anion_cotransporter"/>
</dbReference>
<feature type="transmembrane region" description="Helical" evidence="7">
    <location>
        <begin position="20"/>
        <end position="43"/>
    </location>
</feature>
<dbReference type="SUPFAM" id="SSF103473">
    <property type="entry name" value="MFS general substrate transporter"/>
    <property type="match status" value="1"/>
</dbReference>
<accession>A0A1Y1KCZ6</accession>
<dbReference type="Pfam" id="PF07690">
    <property type="entry name" value="MFS_1"/>
    <property type="match status" value="1"/>
</dbReference>
<evidence type="ECO:0000259" key="8">
    <source>
        <dbReference type="PROSITE" id="PS50850"/>
    </source>
</evidence>
<proteinExistence type="predicted"/>
<comment type="subcellular location">
    <subcellularLocation>
        <location evidence="1">Membrane</location>
        <topology evidence="1">Multi-pass membrane protein</topology>
    </subcellularLocation>
</comment>
<feature type="transmembrane region" description="Helical" evidence="7">
    <location>
        <begin position="117"/>
        <end position="136"/>
    </location>
</feature>
<feature type="domain" description="Major facilitator superfamily (MFS) profile" evidence="8">
    <location>
        <begin position="17"/>
        <end position="465"/>
    </location>
</feature>
<dbReference type="FunFam" id="1.20.1250.20:FF:000512">
    <property type="entry name" value="Putative inorganic phosphate cotransporter-like Protein"/>
    <property type="match status" value="1"/>
</dbReference>